<evidence type="ECO:0000313" key="1">
    <source>
        <dbReference type="EMBL" id="KAK7430738.1"/>
    </source>
</evidence>
<gene>
    <name evidence="1" type="ORF">QQZ08_002782</name>
</gene>
<reference evidence="1 2" key="1">
    <citation type="journal article" date="2025" name="Microbiol. Resour. Announc.">
        <title>Draft genome sequences for Neonectria magnoliae and Neonectria punicea, canker pathogens of Liriodendron tulipifera and Acer saccharum in West Virginia.</title>
        <authorList>
            <person name="Petronek H.M."/>
            <person name="Kasson M.T."/>
            <person name="Metheny A.M."/>
            <person name="Stauder C.M."/>
            <person name="Lovett B."/>
            <person name="Lynch S.C."/>
            <person name="Garnas J.R."/>
            <person name="Kasson L.R."/>
            <person name="Stajich J.E."/>
        </authorList>
    </citation>
    <scope>NUCLEOTIDE SEQUENCE [LARGE SCALE GENOMIC DNA]</scope>
    <source>
        <strain evidence="1 2">NRRL 64651</strain>
    </source>
</reference>
<name>A0ABR1IAV3_9HYPO</name>
<dbReference type="Gene3D" id="3.30.559.10">
    <property type="entry name" value="Chloramphenicol acetyltransferase-like domain"/>
    <property type="match status" value="1"/>
</dbReference>
<keyword evidence="2" id="KW-1185">Reference proteome</keyword>
<accession>A0ABR1IAV3</accession>
<organism evidence="1 2">
    <name type="scientific">Neonectria magnoliae</name>
    <dbReference type="NCBI Taxonomy" id="2732573"/>
    <lineage>
        <taxon>Eukaryota</taxon>
        <taxon>Fungi</taxon>
        <taxon>Dikarya</taxon>
        <taxon>Ascomycota</taxon>
        <taxon>Pezizomycotina</taxon>
        <taxon>Sordariomycetes</taxon>
        <taxon>Hypocreomycetidae</taxon>
        <taxon>Hypocreales</taxon>
        <taxon>Nectriaceae</taxon>
        <taxon>Neonectria</taxon>
    </lineage>
</organism>
<evidence type="ECO:0000313" key="2">
    <source>
        <dbReference type="Proteomes" id="UP001498421"/>
    </source>
</evidence>
<dbReference type="EMBL" id="JAZAVK010000017">
    <property type="protein sequence ID" value="KAK7430738.1"/>
    <property type="molecule type" value="Genomic_DNA"/>
</dbReference>
<sequence length="168" mass="18821">MASYALRNAVGLVGPKKIRMVCIPAVFWEKMVADVRDELAGSAAPNEDPLSPRAMFSWSTAQNSMSLHKVLRDDLISPSDRSFISMALGFPTVLPAGDILTKPLSWLAMQFRRATNEQGTRAQVESYAALQREFSATVRMPIFFGDTGMYNLFYSNWQKAALFYYDFG</sequence>
<protein>
    <submittedName>
        <fullName evidence="1">Uncharacterized protein</fullName>
    </submittedName>
</protein>
<comment type="caution">
    <text evidence="1">The sequence shown here is derived from an EMBL/GenBank/DDBJ whole genome shotgun (WGS) entry which is preliminary data.</text>
</comment>
<dbReference type="Proteomes" id="UP001498421">
    <property type="component" value="Unassembled WGS sequence"/>
</dbReference>
<proteinExistence type="predicted"/>
<dbReference type="InterPro" id="IPR023213">
    <property type="entry name" value="CAT-like_dom_sf"/>
</dbReference>